<evidence type="ECO:0000256" key="4">
    <source>
        <dbReference type="ARBA" id="ARBA00023136"/>
    </source>
</evidence>
<feature type="transmembrane region" description="Helical" evidence="6">
    <location>
        <begin position="210"/>
        <end position="228"/>
    </location>
</feature>
<keyword evidence="4 6" id="KW-0472">Membrane</keyword>
<dbReference type="AlphaFoldDB" id="A0AA38XH50"/>
<name>A0AA38XH50_9EURO</name>
<keyword evidence="2 6" id="KW-0812">Transmembrane</keyword>
<proteinExistence type="predicted"/>
<feature type="transmembrane region" description="Helical" evidence="6">
    <location>
        <begin position="275"/>
        <end position="298"/>
    </location>
</feature>
<dbReference type="PROSITE" id="PS50850">
    <property type="entry name" value="MFS"/>
    <property type="match status" value="1"/>
</dbReference>
<protein>
    <recommendedName>
        <fullName evidence="7">Major facilitator superfamily (MFS) profile domain-containing protein</fullName>
    </recommendedName>
</protein>
<feature type="region of interest" description="Disordered" evidence="5">
    <location>
        <begin position="586"/>
        <end position="618"/>
    </location>
</feature>
<feature type="compositionally biased region" description="Polar residues" evidence="5">
    <location>
        <begin position="595"/>
        <end position="607"/>
    </location>
</feature>
<feature type="transmembrane region" description="Helical" evidence="6">
    <location>
        <begin position="534"/>
        <end position="560"/>
    </location>
</feature>
<sequence>MTATNDPDYQTPQPHTASSGQEPASLEQQSQLRFNIPPTDTTQPEMRSKERSAADTEAQLGLLKGTDVPKWKPNGTEIMIMVTLAILSLMVSLDATVIVTSLSTIVPALNATATQGFWIGTSYLLVVAVTMPFTASISDIAGRPQTLFASLVSFTVGTVLCAVSHGIGLMLVGRCLQGIGGGGVIIISLVIFSDIVPLRFRPQYVGVLQGAWALGSVIGPIIGGAFAHPNTWRWVFYLMLPFCAIGLVMVPVFIRISRPGATFKQMLGRVDWIGGFLFISSATGFLIAISWGGTSYAWNHWRTLVPLVLGVIGLIATMVYERFGAKEPFLRHSLFHVKSAHGVYIGAFIQGLVLYAQLYYIPFFYESVKLYSPIRTGVSLLPILLTLIPASVVVGALITRTGKYLWAIAGGWILTTLGTGLLISWKRDTPTAVWAVELIILGFGHGLNLNALNTASQAVSKTGDEGRAVGMYAFLRSFGMAIGVGVSGSVFQNVMSSKLKDLGLPTAIATNAEAYLLVLKKMGDTPERQATIDAYVAGFHGVFAFLTALAGVALFIGLFIRHHEINKELVSEHKVSEDVRTSWRHSRATMASRESLGSTPATLTASAMHSRENLGEHV</sequence>
<dbReference type="Pfam" id="PF07690">
    <property type="entry name" value="MFS_1"/>
    <property type="match status" value="1"/>
</dbReference>
<feature type="transmembrane region" description="Helical" evidence="6">
    <location>
        <begin position="234"/>
        <end position="254"/>
    </location>
</feature>
<keyword evidence="3 6" id="KW-1133">Transmembrane helix</keyword>
<keyword evidence="9" id="KW-1185">Reference proteome</keyword>
<feature type="transmembrane region" description="Helical" evidence="6">
    <location>
        <begin position="343"/>
        <end position="365"/>
    </location>
</feature>
<feature type="transmembrane region" description="Helical" evidence="6">
    <location>
        <begin position="431"/>
        <end position="452"/>
    </location>
</feature>
<dbReference type="Proteomes" id="UP001172673">
    <property type="component" value="Unassembled WGS sequence"/>
</dbReference>
<evidence type="ECO:0000259" key="7">
    <source>
        <dbReference type="PROSITE" id="PS50850"/>
    </source>
</evidence>
<dbReference type="PANTHER" id="PTHR23501:SF94">
    <property type="entry name" value="MAJOR FACILITATOR SUPERFAMILY (MFS) PROFILE DOMAIN-CONTAINING PROTEIN"/>
    <property type="match status" value="1"/>
</dbReference>
<feature type="domain" description="Major facilitator superfamily (MFS) profile" evidence="7">
    <location>
        <begin position="80"/>
        <end position="565"/>
    </location>
</feature>
<feature type="transmembrane region" description="Helical" evidence="6">
    <location>
        <begin position="473"/>
        <end position="495"/>
    </location>
</feature>
<comment type="subcellular location">
    <subcellularLocation>
        <location evidence="1">Membrane</location>
        <topology evidence="1">Multi-pass membrane protein</topology>
    </subcellularLocation>
</comment>
<dbReference type="PANTHER" id="PTHR23501">
    <property type="entry name" value="MAJOR FACILITATOR SUPERFAMILY"/>
    <property type="match status" value="1"/>
</dbReference>
<feature type="transmembrane region" description="Helical" evidence="6">
    <location>
        <begin position="178"/>
        <end position="198"/>
    </location>
</feature>
<feature type="transmembrane region" description="Helical" evidence="6">
    <location>
        <begin position="117"/>
        <end position="135"/>
    </location>
</feature>
<feature type="region of interest" description="Disordered" evidence="5">
    <location>
        <begin position="1"/>
        <end position="59"/>
    </location>
</feature>
<reference evidence="8" key="1">
    <citation type="submission" date="2022-10" db="EMBL/GenBank/DDBJ databases">
        <title>Culturing micro-colonial fungi from biological soil crusts in the Mojave desert and describing Neophaeococcomyces mojavensis, and introducing the new genera and species Taxawa tesnikishii.</title>
        <authorList>
            <person name="Kurbessoian T."/>
            <person name="Stajich J.E."/>
        </authorList>
    </citation>
    <scope>NUCLEOTIDE SEQUENCE</scope>
    <source>
        <strain evidence="8">TK_41</strain>
    </source>
</reference>
<evidence type="ECO:0000256" key="1">
    <source>
        <dbReference type="ARBA" id="ARBA00004141"/>
    </source>
</evidence>
<evidence type="ECO:0000256" key="3">
    <source>
        <dbReference type="ARBA" id="ARBA00022989"/>
    </source>
</evidence>
<dbReference type="Gene3D" id="1.20.1250.20">
    <property type="entry name" value="MFS general substrate transporter like domains"/>
    <property type="match status" value="1"/>
</dbReference>
<evidence type="ECO:0000256" key="6">
    <source>
        <dbReference type="SAM" id="Phobius"/>
    </source>
</evidence>
<dbReference type="PRINTS" id="PR01036">
    <property type="entry name" value="TCRTETB"/>
</dbReference>
<dbReference type="EMBL" id="JAPDRK010000004">
    <property type="protein sequence ID" value="KAJ9613271.1"/>
    <property type="molecule type" value="Genomic_DNA"/>
</dbReference>
<dbReference type="Gene3D" id="1.20.1720.10">
    <property type="entry name" value="Multidrug resistance protein D"/>
    <property type="match status" value="1"/>
</dbReference>
<organism evidence="8 9">
    <name type="scientific">Cladophialophora chaetospira</name>
    <dbReference type="NCBI Taxonomy" id="386627"/>
    <lineage>
        <taxon>Eukaryota</taxon>
        <taxon>Fungi</taxon>
        <taxon>Dikarya</taxon>
        <taxon>Ascomycota</taxon>
        <taxon>Pezizomycotina</taxon>
        <taxon>Eurotiomycetes</taxon>
        <taxon>Chaetothyriomycetidae</taxon>
        <taxon>Chaetothyriales</taxon>
        <taxon>Herpotrichiellaceae</taxon>
        <taxon>Cladophialophora</taxon>
    </lineage>
</organism>
<feature type="transmembrane region" description="Helical" evidence="6">
    <location>
        <begin position="304"/>
        <end position="323"/>
    </location>
</feature>
<feature type="compositionally biased region" description="Basic and acidic residues" evidence="5">
    <location>
        <begin position="609"/>
        <end position="618"/>
    </location>
</feature>
<dbReference type="GO" id="GO:0022857">
    <property type="term" value="F:transmembrane transporter activity"/>
    <property type="evidence" value="ECO:0007669"/>
    <property type="project" value="InterPro"/>
</dbReference>
<comment type="caution">
    <text evidence="8">The sequence shown here is derived from an EMBL/GenBank/DDBJ whole genome shotgun (WGS) entry which is preliminary data.</text>
</comment>
<feature type="transmembrane region" description="Helical" evidence="6">
    <location>
        <begin position="377"/>
        <end position="398"/>
    </location>
</feature>
<evidence type="ECO:0000256" key="2">
    <source>
        <dbReference type="ARBA" id="ARBA00022692"/>
    </source>
</evidence>
<evidence type="ECO:0000313" key="8">
    <source>
        <dbReference type="EMBL" id="KAJ9613271.1"/>
    </source>
</evidence>
<dbReference type="InterPro" id="IPR020846">
    <property type="entry name" value="MFS_dom"/>
</dbReference>
<gene>
    <name evidence="8" type="ORF">H2200_003213</name>
</gene>
<evidence type="ECO:0000313" key="9">
    <source>
        <dbReference type="Proteomes" id="UP001172673"/>
    </source>
</evidence>
<dbReference type="InterPro" id="IPR036259">
    <property type="entry name" value="MFS_trans_sf"/>
</dbReference>
<evidence type="ECO:0000256" key="5">
    <source>
        <dbReference type="SAM" id="MobiDB-lite"/>
    </source>
</evidence>
<dbReference type="SUPFAM" id="SSF103473">
    <property type="entry name" value="MFS general substrate transporter"/>
    <property type="match status" value="1"/>
</dbReference>
<feature type="transmembrane region" description="Helical" evidence="6">
    <location>
        <begin position="405"/>
        <end position="425"/>
    </location>
</feature>
<feature type="transmembrane region" description="Helical" evidence="6">
    <location>
        <begin position="147"/>
        <end position="172"/>
    </location>
</feature>
<accession>A0AA38XH50</accession>
<dbReference type="GO" id="GO:0005886">
    <property type="term" value="C:plasma membrane"/>
    <property type="evidence" value="ECO:0007669"/>
    <property type="project" value="TreeGrafter"/>
</dbReference>
<dbReference type="InterPro" id="IPR011701">
    <property type="entry name" value="MFS"/>
</dbReference>
<feature type="compositionally biased region" description="Polar residues" evidence="5">
    <location>
        <begin position="1"/>
        <end position="45"/>
    </location>
</feature>
<feature type="transmembrane region" description="Helical" evidence="6">
    <location>
        <begin position="78"/>
        <end position="105"/>
    </location>
</feature>